<comment type="caution">
    <text evidence="2">The sequence shown here is derived from an EMBL/GenBank/DDBJ whole genome shotgun (WGS) entry which is preliminary data.</text>
</comment>
<evidence type="ECO:0000313" key="3">
    <source>
        <dbReference type="Proteomes" id="UP000024942"/>
    </source>
</evidence>
<dbReference type="eggNOG" id="COG2365">
    <property type="taxonomic scope" value="Bacteria"/>
</dbReference>
<dbReference type="InterPro" id="IPR055214">
    <property type="entry name" value="PTP-NADK"/>
</dbReference>
<evidence type="ECO:0000259" key="1">
    <source>
        <dbReference type="Pfam" id="PF22741"/>
    </source>
</evidence>
<evidence type="ECO:0000313" key="2">
    <source>
        <dbReference type="EMBL" id="KDA02910.1"/>
    </source>
</evidence>
<dbReference type="RefSeq" id="WP_035537389.1">
    <property type="nucleotide sequence ID" value="NZ_ARYL01000010.1"/>
</dbReference>
<dbReference type="Pfam" id="PF22741">
    <property type="entry name" value="PTP-NADK"/>
    <property type="match status" value="1"/>
</dbReference>
<dbReference type="SUPFAM" id="SSF52799">
    <property type="entry name" value="(Phosphotyrosine protein) phosphatases II"/>
    <property type="match status" value="1"/>
</dbReference>
<dbReference type="AlphaFoldDB" id="A0A059G8N5"/>
<protein>
    <recommendedName>
        <fullName evidence="1">DSP-PTPase phosphatase fused to NAD+ Kinase domain-containing protein</fullName>
    </recommendedName>
</protein>
<feature type="domain" description="DSP-PTPase phosphatase fused to NAD+ Kinase" evidence="1">
    <location>
        <begin position="53"/>
        <end position="151"/>
    </location>
</feature>
<dbReference type="PATRIC" id="fig|1280953.3.peg.1655"/>
<accession>A0A059G8N5</accession>
<dbReference type="Proteomes" id="UP000024942">
    <property type="component" value="Unassembled WGS sequence"/>
</dbReference>
<dbReference type="EMBL" id="ARYL01000010">
    <property type="protein sequence ID" value="KDA02910.1"/>
    <property type="molecule type" value="Genomic_DNA"/>
</dbReference>
<dbReference type="InterPro" id="IPR029021">
    <property type="entry name" value="Prot-tyrosine_phosphatase-like"/>
</dbReference>
<name>A0A059G8N5_9PROT</name>
<dbReference type="Gene3D" id="3.90.190.10">
    <property type="entry name" value="Protein tyrosine phosphatase superfamily"/>
    <property type="match status" value="1"/>
</dbReference>
<sequence length="237" mass="27120">MVKLTPKKKKRPHVAADLATVAGRKRARRELIWGDHGFLRARFSNLHQIAPDMWRANQPSPRQVVEHAKARGIKTIINLRGPSTKGYYLLEKEACEAAGIALVDFQVFSRDTPTKEAIFGARDLFARIEYPALMHCKSGADRAGIMSVLYMLLHEKVPFAEARQQLSFKYLHIKHGKTGMLDAFFDAYERYNAGRAPEAWKPFLDWVEEDYDRMAVKTEFLENFGAKVQVDKILGRE</sequence>
<gene>
    <name evidence="2" type="ORF">HOC_08192</name>
</gene>
<dbReference type="STRING" id="1280953.HOC_08192"/>
<proteinExistence type="predicted"/>
<reference evidence="2 3" key="1">
    <citation type="journal article" date="2014" name="Antonie Van Leeuwenhoek">
        <title>Hyphomonas beringensis sp. nov. and Hyphomonas chukchiensis sp. nov., isolated from surface seawater of the Bering Sea and Chukchi Sea.</title>
        <authorList>
            <person name="Li C."/>
            <person name="Lai Q."/>
            <person name="Li G."/>
            <person name="Dong C."/>
            <person name="Wang J."/>
            <person name="Liao Y."/>
            <person name="Shao Z."/>
        </authorList>
    </citation>
    <scope>NUCLEOTIDE SEQUENCE [LARGE SCALE GENOMIC DNA]</scope>
    <source>
        <strain evidence="2 3">SCH89</strain>
    </source>
</reference>
<dbReference type="OrthoDB" id="9814896at2"/>
<keyword evidence="3" id="KW-1185">Reference proteome</keyword>
<organism evidence="2 3">
    <name type="scientific">Hyphomonas oceanitis SCH89</name>
    <dbReference type="NCBI Taxonomy" id="1280953"/>
    <lineage>
        <taxon>Bacteria</taxon>
        <taxon>Pseudomonadati</taxon>
        <taxon>Pseudomonadota</taxon>
        <taxon>Alphaproteobacteria</taxon>
        <taxon>Hyphomonadales</taxon>
        <taxon>Hyphomonadaceae</taxon>
        <taxon>Hyphomonas</taxon>
    </lineage>
</organism>